<evidence type="ECO:0000256" key="2">
    <source>
        <dbReference type="ARBA" id="ARBA00022801"/>
    </source>
</evidence>
<keyword evidence="2" id="KW-0378">Hydrolase</keyword>
<keyword evidence="7" id="KW-1185">Reference proteome</keyword>
<comment type="similarity">
    <text evidence="1 4">Belongs to the glycosyl hydrolase 17 family.</text>
</comment>
<sequence length="115" mass="12742">MATRETLFRLICCTVYIVSSASVNSNIGVNWGSQASNPLNPDIVLRMLKDNGISKLKLFDADQWTLDTFSATGIEIMVGIPNDQLSSISKNYGHAKDWVKENVTKYAREGGIKMK</sequence>
<keyword evidence="5" id="KW-0732">Signal</keyword>
<dbReference type="Pfam" id="PF00332">
    <property type="entry name" value="Glyco_hydro_17"/>
    <property type="match status" value="1"/>
</dbReference>
<gene>
    <name evidence="6" type="ORF">HPP92_005177</name>
</gene>
<evidence type="ECO:0008006" key="8">
    <source>
        <dbReference type="Google" id="ProtNLM"/>
    </source>
</evidence>
<evidence type="ECO:0000256" key="1">
    <source>
        <dbReference type="ARBA" id="ARBA00008773"/>
    </source>
</evidence>
<dbReference type="GO" id="GO:0004553">
    <property type="term" value="F:hydrolase activity, hydrolyzing O-glycosyl compounds"/>
    <property type="evidence" value="ECO:0007669"/>
    <property type="project" value="InterPro"/>
</dbReference>
<dbReference type="SUPFAM" id="SSF51445">
    <property type="entry name" value="(Trans)glycosidases"/>
    <property type="match status" value="1"/>
</dbReference>
<evidence type="ECO:0000256" key="4">
    <source>
        <dbReference type="RuleBase" id="RU004335"/>
    </source>
</evidence>
<dbReference type="Gene3D" id="3.20.20.80">
    <property type="entry name" value="Glycosidases"/>
    <property type="match status" value="1"/>
</dbReference>
<dbReference type="GO" id="GO:0005975">
    <property type="term" value="P:carbohydrate metabolic process"/>
    <property type="evidence" value="ECO:0007669"/>
    <property type="project" value="InterPro"/>
</dbReference>
<dbReference type="Proteomes" id="UP000636800">
    <property type="component" value="Chromosome 2"/>
</dbReference>
<dbReference type="AlphaFoldDB" id="A0A835RI82"/>
<dbReference type="InterPro" id="IPR017853">
    <property type="entry name" value="GH"/>
</dbReference>
<evidence type="ECO:0000256" key="3">
    <source>
        <dbReference type="ARBA" id="ARBA00023295"/>
    </source>
</evidence>
<dbReference type="InterPro" id="IPR044965">
    <property type="entry name" value="Glyco_hydro_17_plant"/>
</dbReference>
<comment type="caution">
    <text evidence="6">The sequence shown here is derived from an EMBL/GenBank/DDBJ whole genome shotgun (WGS) entry which is preliminary data.</text>
</comment>
<evidence type="ECO:0000313" key="7">
    <source>
        <dbReference type="Proteomes" id="UP000636800"/>
    </source>
</evidence>
<dbReference type="PANTHER" id="PTHR32227">
    <property type="entry name" value="GLUCAN ENDO-1,3-BETA-GLUCOSIDASE BG1-RELATED-RELATED"/>
    <property type="match status" value="1"/>
</dbReference>
<protein>
    <recommendedName>
        <fullName evidence="8">Glucan endo-1,3-beta-D-glucosidase</fullName>
    </recommendedName>
</protein>
<dbReference type="InterPro" id="IPR000490">
    <property type="entry name" value="Glyco_hydro_17"/>
</dbReference>
<evidence type="ECO:0000313" key="6">
    <source>
        <dbReference type="EMBL" id="KAG0491779.1"/>
    </source>
</evidence>
<dbReference type="EMBL" id="JADCNL010000002">
    <property type="protein sequence ID" value="KAG0491779.1"/>
    <property type="molecule type" value="Genomic_DNA"/>
</dbReference>
<feature type="chain" id="PRO_5032326885" description="Glucan endo-1,3-beta-D-glucosidase" evidence="5">
    <location>
        <begin position="22"/>
        <end position="115"/>
    </location>
</feature>
<name>A0A835RI82_VANPL</name>
<evidence type="ECO:0000256" key="5">
    <source>
        <dbReference type="SAM" id="SignalP"/>
    </source>
</evidence>
<accession>A0A835RI82</accession>
<dbReference type="OrthoDB" id="191371at2759"/>
<feature type="signal peptide" evidence="5">
    <location>
        <begin position="1"/>
        <end position="21"/>
    </location>
</feature>
<keyword evidence="3" id="KW-0326">Glycosidase</keyword>
<reference evidence="6 7" key="1">
    <citation type="journal article" date="2020" name="Nat. Food">
        <title>A phased Vanilla planifolia genome enables genetic improvement of flavour and production.</title>
        <authorList>
            <person name="Hasing T."/>
            <person name="Tang H."/>
            <person name="Brym M."/>
            <person name="Khazi F."/>
            <person name="Huang T."/>
            <person name="Chambers A.H."/>
        </authorList>
    </citation>
    <scope>NUCLEOTIDE SEQUENCE [LARGE SCALE GENOMIC DNA]</scope>
    <source>
        <tissue evidence="6">Leaf</tissue>
    </source>
</reference>
<proteinExistence type="inferred from homology"/>
<organism evidence="6 7">
    <name type="scientific">Vanilla planifolia</name>
    <name type="common">Vanilla</name>
    <dbReference type="NCBI Taxonomy" id="51239"/>
    <lineage>
        <taxon>Eukaryota</taxon>
        <taxon>Viridiplantae</taxon>
        <taxon>Streptophyta</taxon>
        <taxon>Embryophyta</taxon>
        <taxon>Tracheophyta</taxon>
        <taxon>Spermatophyta</taxon>
        <taxon>Magnoliopsida</taxon>
        <taxon>Liliopsida</taxon>
        <taxon>Asparagales</taxon>
        <taxon>Orchidaceae</taxon>
        <taxon>Vanilloideae</taxon>
        <taxon>Vanilleae</taxon>
        <taxon>Vanilla</taxon>
    </lineage>
</organism>